<organism evidence="2 3">
    <name type="scientific">Cloeon dipterum</name>
    <dbReference type="NCBI Taxonomy" id="197152"/>
    <lineage>
        <taxon>Eukaryota</taxon>
        <taxon>Metazoa</taxon>
        <taxon>Ecdysozoa</taxon>
        <taxon>Arthropoda</taxon>
        <taxon>Hexapoda</taxon>
        <taxon>Insecta</taxon>
        <taxon>Pterygota</taxon>
        <taxon>Palaeoptera</taxon>
        <taxon>Ephemeroptera</taxon>
        <taxon>Pisciforma</taxon>
        <taxon>Baetidae</taxon>
        <taxon>Cloeon</taxon>
    </lineage>
</organism>
<dbReference type="InterPro" id="IPR011705">
    <property type="entry name" value="BACK"/>
</dbReference>
<evidence type="ECO:0000259" key="1">
    <source>
        <dbReference type="PROSITE" id="PS50097"/>
    </source>
</evidence>
<dbReference type="Pfam" id="PF07707">
    <property type="entry name" value="BACK"/>
    <property type="match status" value="1"/>
</dbReference>
<dbReference type="CDD" id="cd18489">
    <property type="entry name" value="BACK_BTBD7"/>
    <property type="match status" value="1"/>
</dbReference>
<dbReference type="PROSITE" id="PS50097">
    <property type="entry name" value="BTB"/>
    <property type="match status" value="2"/>
</dbReference>
<feature type="domain" description="BTB" evidence="1">
    <location>
        <begin position="158"/>
        <end position="227"/>
    </location>
</feature>
<evidence type="ECO:0000313" key="2">
    <source>
        <dbReference type="EMBL" id="CAB3359621.1"/>
    </source>
</evidence>
<reference evidence="2 3" key="1">
    <citation type="submission" date="2020-04" db="EMBL/GenBank/DDBJ databases">
        <authorList>
            <person name="Alioto T."/>
            <person name="Alioto T."/>
            <person name="Gomez Garrido J."/>
        </authorList>
    </citation>
    <scope>NUCLEOTIDE SEQUENCE [LARGE SCALE GENOMIC DNA]</scope>
</reference>
<dbReference type="SMART" id="SM00225">
    <property type="entry name" value="BTB"/>
    <property type="match status" value="2"/>
</dbReference>
<dbReference type="Pfam" id="PF00651">
    <property type="entry name" value="BTB"/>
    <property type="match status" value="2"/>
</dbReference>
<protein>
    <recommendedName>
        <fullName evidence="1">BTB domain-containing protein</fullName>
    </recommendedName>
</protein>
<dbReference type="Gene3D" id="3.30.710.10">
    <property type="entry name" value="Potassium Channel Kv1.1, Chain A"/>
    <property type="match status" value="2"/>
</dbReference>
<dbReference type="GO" id="GO:0061138">
    <property type="term" value="P:morphogenesis of a branching epithelium"/>
    <property type="evidence" value="ECO:0007669"/>
    <property type="project" value="InterPro"/>
</dbReference>
<feature type="domain" description="BTB" evidence="1">
    <location>
        <begin position="298"/>
        <end position="363"/>
    </location>
</feature>
<dbReference type="PANTHER" id="PTHR16064:SF3">
    <property type="entry name" value="BTB_POZ DOMAIN-CONTAINING PROTEIN 7"/>
    <property type="match status" value="1"/>
</dbReference>
<evidence type="ECO:0000313" key="3">
    <source>
        <dbReference type="Proteomes" id="UP000494165"/>
    </source>
</evidence>
<dbReference type="SMART" id="SM00875">
    <property type="entry name" value="BACK"/>
    <property type="match status" value="1"/>
</dbReference>
<dbReference type="EMBL" id="CADEPI010000002">
    <property type="protein sequence ID" value="CAB3359621.1"/>
    <property type="molecule type" value="Genomic_DNA"/>
</dbReference>
<dbReference type="PANTHER" id="PTHR16064">
    <property type="entry name" value="BTB POZ DOMAIN CONTAINING 7"/>
    <property type="match status" value="1"/>
</dbReference>
<proteinExistence type="predicted"/>
<dbReference type="InterPro" id="IPR000210">
    <property type="entry name" value="BTB/POZ_dom"/>
</dbReference>
<dbReference type="Gene3D" id="1.25.40.420">
    <property type="match status" value="1"/>
</dbReference>
<dbReference type="InterPro" id="IPR042345">
    <property type="entry name" value="Btbd7"/>
</dbReference>
<sequence>MGTSQSTSVAAPRLLRENTGLCSSSEPLNQRCGLSGVTLGRRPLEPPFDPSVPRLRDPFWALWKLRPLKKARGSSSSLATLRRRLLLRRRRSSKCPDHARYMRELLSGCSLAEVSALCEQYEALAALKDLSVQADLARPPASAKKHDLAALFETRVAADVELVYAGACFPAHRAILAARCPYFRQVLGRFPGHGARIGLELRTPGVDAALFGALLKLLYTGELAPHQHDRPLLGRLADEFGGAPNPLEQDLRYLLETGDFADAMLVFTKGNGSSSSSSSSGHSEYGFSSLGTLERPCHKAVLAARSPFFKNLVQRRNRGEELQPERAGLNLATRIVLDESVIPQRFSSVLLHAVYLDEVNLALVCRPLEGGPTSLEDAMELYQIGRFLELDILSQGCEDLILEMLTPNNLATVLAWGARPYGSAWVYRQAVNYLRDEFQPFSQSPVLLQLSAEHLREALSSDFLQASEHEVLQAVLKWGEHQLVRRMEDREPNLLSHTAHSVARKGVKKRDLSDVELREILSPLLPLVRMDHVLPANAETLAHAVRRGLLPTPPSHMLGGDRDAVRIHAWIRSTSGCAQGVWIRPRLFMPYYEEAKAVLEEHFSQAVDVVRAAVRRPDDIPDTLYMVDERRSLEAASANPAPPLPDPATLSQMVKREQKLRQSPLVLRALSLPLTSRHLVLSQVRLRVVREFNLPDATAQLLENASGLKDQEEAARRRGPFARPLSASQEHLLYSRRRPEADAGADGHLSEVMPDVAMATASFNQLELEESEIELDLGDGYCQQRFFHY</sequence>
<dbReference type="Proteomes" id="UP000494165">
    <property type="component" value="Unassembled WGS sequence"/>
</dbReference>
<gene>
    <name evidence="2" type="ORF">CLODIP_2_CD07927</name>
</gene>
<keyword evidence="3" id="KW-1185">Reference proteome</keyword>
<dbReference type="AlphaFoldDB" id="A0A8S1BK82"/>
<comment type="caution">
    <text evidence="2">The sequence shown here is derived from an EMBL/GenBank/DDBJ whole genome shotgun (WGS) entry which is preliminary data.</text>
</comment>
<dbReference type="InterPro" id="IPR047936">
    <property type="entry name" value="BTBD7_BACK"/>
</dbReference>
<accession>A0A8S1BK82</accession>
<name>A0A8S1BK82_9INSE</name>
<dbReference type="SUPFAM" id="SSF54695">
    <property type="entry name" value="POZ domain"/>
    <property type="match status" value="2"/>
</dbReference>
<dbReference type="OrthoDB" id="2347980at2759"/>
<dbReference type="InterPro" id="IPR011333">
    <property type="entry name" value="SKP1/BTB/POZ_sf"/>
</dbReference>